<feature type="region of interest" description="Disordered" evidence="1">
    <location>
        <begin position="1"/>
        <end position="26"/>
    </location>
</feature>
<dbReference type="GO" id="GO:0003700">
    <property type="term" value="F:DNA-binding transcription factor activity"/>
    <property type="evidence" value="ECO:0007669"/>
    <property type="project" value="InterPro"/>
</dbReference>
<sequence length="175" mass="20466">MQQILERRNRHSAIHGLDNPSTEQQVESDSYDMVRKEVEDKTRELSRLNGQDLQGLTIQELHKLEELLQRRRSAILKIKDEKIIQDITHLKKKEVELVKENQKLKQVQGIVQKQRRSNNSIITCSSSNPPPAYGSFDTFLKLGLVYNSCLYLNKTKMFSEDYIVRSECFHFCLSQ</sequence>
<dbReference type="InterPro" id="IPR002487">
    <property type="entry name" value="TF_Kbox"/>
</dbReference>
<dbReference type="EMBL" id="JAYKXN010000003">
    <property type="protein sequence ID" value="KAK7302575.1"/>
    <property type="molecule type" value="Genomic_DNA"/>
</dbReference>
<evidence type="ECO:0000313" key="3">
    <source>
        <dbReference type="EMBL" id="KAK7302575.1"/>
    </source>
</evidence>
<proteinExistence type="predicted"/>
<gene>
    <name evidence="3" type="ORF">RJT34_13467</name>
</gene>
<evidence type="ECO:0000313" key="4">
    <source>
        <dbReference type="Proteomes" id="UP001359559"/>
    </source>
</evidence>
<name>A0AAN9JNM8_CLITE</name>
<reference evidence="3 4" key="1">
    <citation type="submission" date="2024-01" db="EMBL/GenBank/DDBJ databases">
        <title>The genomes of 5 underutilized Papilionoideae crops provide insights into root nodulation and disease resistance.</title>
        <authorList>
            <person name="Yuan L."/>
        </authorList>
    </citation>
    <scope>NUCLEOTIDE SEQUENCE [LARGE SCALE GENOMIC DNA]</scope>
    <source>
        <strain evidence="3">LY-2023</strain>
        <tissue evidence="3">Leaf</tissue>
    </source>
</reference>
<evidence type="ECO:0000259" key="2">
    <source>
        <dbReference type="PROSITE" id="PS51297"/>
    </source>
</evidence>
<protein>
    <recommendedName>
        <fullName evidence="2">K-box domain-containing protein</fullName>
    </recommendedName>
</protein>
<evidence type="ECO:0000256" key="1">
    <source>
        <dbReference type="SAM" id="MobiDB-lite"/>
    </source>
</evidence>
<feature type="domain" description="K-box" evidence="2">
    <location>
        <begin position="24"/>
        <end position="117"/>
    </location>
</feature>
<accession>A0AAN9JNM8</accession>
<organism evidence="3 4">
    <name type="scientific">Clitoria ternatea</name>
    <name type="common">Butterfly pea</name>
    <dbReference type="NCBI Taxonomy" id="43366"/>
    <lineage>
        <taxon>Eukaryota</taxon>
        <taxon>Viridiplantae</taxon>
        <taxon>Streptophyta</taxon>
        <taxon>Embryophyta</taxon>
        <taxon>Tracheophyta</taxon>
        <taxon>Spermatophyta</taxon>
        <taxon>Magnoliopsida</taxon>
        <taxon>eudicotyledons</taxon>
        <taxon>Gunneridae</taxon>
        <taxon>Pentapetalae</taxon>
        <taxon>rosids</taxon>
        <taxon>fabids</taxon>
        <taxon>Fabales</taxon>
        <taxon>Fabaceae</taxon>
        <taxon>Papilionoideae</taxon>
        <taxon>50 kb inversion clade</taxon>
        <taxon>NPAAA clade</taxon>
        <taxon>indigoferoid/millettioid clade</taxon>
        <taxon>Phaseoleae</taxon>
        <taxon>Clitoria</taxon>
    </lineage>
</organism>
<dbReference type="GO" id="GO:0005634">
    <property type="term" value="C:nucleus"/>
    <property type="evidence" value="ECO:0007669"/>
    <property type="project" value="InterPro"/>
</dbReference>
<dbReference type="PROSITE" id="PS51297">
    <property type="entry name" value="K_BOX"/>
    <property type="match status" value="1"/>
</dbReference>
<dbReference type="Proteomes" id="UP001359559">
    <property type="component" value="Unassembled WGS sequence"/>
</dbReference>
<dbReference type="AlphaFoldDB" id="A0AAN9JNM8"/>
<dbReference type="Pfam" id="PF01486">
    <property type="entry name" value="K-box"/>
    <property type="match status" value="1"/>
</dbReference>
<keyword evidence="4" id="KW-1185">Reference proteome</keyword>
<comment type="caution">
    <text evidence="3">The sequence shown here is derived from an EMBL/GenBank/DDBJ whole genome shotgun (WGS) entry which is preliminary data.</text>
</comment>